<dbReference type="AlphaFoldDB" id="A0A9P4I765"/>
<dbReference type="Proteomes" id="UP000799772">
    <property type="component" value="Unassembled WGS sequence"/>
</dbReference>
<reference evidence="1" key="1">
    <citation type="journal article" date="2020" name="Stud. Mycol.">
        <title>101 Dothideomycetes genomes: a test case for predicting lifestyles and emergence of pathogens.</title>
        <authorList>
            <person name="Haridas S."/>
            <person name="Albert R."/>
            <person name="Binder M."/>
            <person name="Bloem J."/>
            <person name="Labutti K."/>
            <person name="Salamov A."/>
            <person name="Andreopoulos B."/>
            <person name="Baker S."/>
            <person name="Barry K."/>
            <person name="Bills G."/>
            <person name="Bluhm B."/>
            <person name="Cannon C."/>
            <person name="Castanera R."/>
            <person name="Culley D."/>
            <person name="Daum C."/>
            <person name="Ezra D."/>
            <person name="Gonzalez J."/>
            <person name="Henrissat B."/>
            <person name="Kuo A."/>
            <person name="Liang C."/>
            <person name="Lipzen A."/>
            <person name="Lutzoni F."/>
            <person name="Magnuson J."/>
            <person name="Mondo S."/>
            <person name="Nolan M."/>
            <person name="Ohm R."/>
            <person name="Pangilinan J."/>
            <person name="Park H.-J."/>
            <person name="Ramirez L."/>
            <person name="Alfaro M."/>
            <person name="Sun H."/>
            <person name="Tritt A."/>
            <person name="Yoshinaga Y."/>
            <person name="Zwiers L.-H."/>
            <person name="Turgeon B."/>
            <person name="Goodwin S."/>
            <person name="Spatafora J."/>
            <person name="Crous P."/>
            <person name="Grigoriev I."/>
        </authorList>
    </citation>
    <scope>NUCLEOTIDE SEQUENCE</scope>
    <source>
        <strain evidence="1">CBS 133067</strain>
    </source>
</reference>
<accession>A0A9P4I765</accession>
<comment type="caution">
    <text evidence="1">The sequence shown here is derived from an EMBL/GenBank/DDBJ whole genome shotgun (WGS) entry which is preliminary data.</text>
</comment>
<dbReference type="OrthoDB" id="3766406at2759"/>
<sequence>DVNRNTPLFSLPVELIHEVAGHLSPEAAICLTLTCRYSLDILRTSSWAEPSIKKCRYISEGTGIEHRQVLLLLLERDTAELAYCPRCNTLHPSLKAPREHRQTKLTKSCLGQDAVIDYLSQGSSDGYSLVFPHIEKALKSYPEDDVVPEILGPPIELLAGRFTIQHDRISYTLASSARRVGRNIIINHEHILRATTSKSRLRASDVLSLPLRLCPHQTTATSPPPPSRYTPPLRLNGPLLTHAIVAALPVTSKAGVLESNTFRVPTPLEREQMTAADAGGDVLWRCRNCPTKFRVQYRNTDGPSSDNGELIITTWHCFGHDMYTAQKYWKMLVRREGGLLGRSTRNSEFWSSPVRSIPDF</sequence>
<proteinExistence type="predicted"/>
<evidence type="ECO:0000313" key="1">
    <source>
        <dbReference type="EMBL" id="KAF2094713.1"/>
    </source>
</evidence>
<name>A0A9P4I765_9PEZI</name>
<evidence type="ECO:0000313" key="2">
    <source>
        <dbReference type="Proteomes" id="UP000799772"/>
    </source>
</evidence>
<feature type="non-terminal residue" evidence="1">
    <location>
        <position position="1"/>
    </location>
</feature>
<feature type="non-terminal residue" evidence="1">
    <location>
        <position position="360"/>
    </location>
</feature>
<evidence type="ECO:0008006" key="3">
    <source>
        <dbReference type="Google" id="ProtNLM"/>
    </source>
</evidence>
<gene>
    <name evidence="1" type="ORF">NA57DRAFT_25498</name>
</gene>
<protein>
    <recommendedName>
        <fullName evidence="3">F-box domain-containing protein</fullName>
    </recommendedName>
</protein>
<organism evidence="1 2">
    <name type="scientific">Rhizodiscina lignyota</name>
    <dbReference type="NCBI Taxonomy" id="1504668"/>
    <lineage>
        <taxon>Eukaryota</taxon>
        <taxon>Fungi</taxon>
        <taxon>Dikarya</taxon>
        <taxon>Ascomycota</taxon>
        <taxon>Pezizomycotina</taxon>
        <taxon>Dothideomycetes</taxon>
        <taxon>Pleosporomycetidae</taxon>
        <taxon>Aulographales</taxon>
        <taxon>Rhizodiscinaceae</taxon>
        <taxon>Rhizodiscina</taxon>
    </lineage>
</organism>
<dbReference type="EMBL" id="ML978133">
    <property type="protein sequence ID" value="KAF2094713.1"/>
    <property type="molecule type" value="Genomic_DNA"/>
</dbReference>
<keyword evidence="2" id="KW-1185">Reference proteome</keyword>